<reference evidence="8 9" key="1">
    <citation type="submission" date="2015-09" db="EMBL/GenBank/DDBJ databases">
        <title>Draft genome sequence of Hydrogenibacillus schlegelii DSM 2000.</title>
        <authorList>
            <person name="Hemp J."/>
        </authorList>
    </citation>
    <scope>NUCLEOTIDE SEQUENCE [LARGE SCALE GENOMIC DNA]</scope>
    <source>
        <strain evidence="8 9">MA 48</strain>
    </source>
</reference>
<name>A0A179IRR1_HYDSH</name>
<dbReference type="STRING" id="1484.SA87_10805"/>
<evidence type="ECO:0000256" key="5">
    <source>
        <dbReference type="ARBA" id="ARBA00022963"/>
    </source>
</evidence>
<dbReference type="PROSITE" id="PS50035">
    <property type="entry name" value="PLD"/>
    <property type="match status" value="1"/>
</dbReference>
<evidence type="ECO:0000256" key="3">
    <source>
        <dbReference type="ARBA" id="ARBA00012027"/>
    </source>
</evidence>
<evidence type="ECO:0000256" key="1">
    <source>
        <dbReference type="ARBA" id="ARBA00000798"/>
    </source>
</evidence>
<dbReference type="Pfam" id="PF13091">
    <property type="entry name" value="PLDc_2"/>
    <property type="match status" value="1"/>
</dbReference>
<keyword evidence="5" id="KW-0442">Lipid degradation</keyword>
<dbReference type="EMBL" id="JXBB01000001">
    <property type="protein sequence ID" value="OAR05387.1"/>
    <property type="molecule type" value="Genomic_DNA"/>
</dbReference>
<dbReference type="EC" id="3.1.4.4" evidence="3"/>
<keyword evidence="9" id="KW-1185">Reference proteome</keyword>
<protein>
    <recommendedName>
        <fullName evidence="3">phospholipase D</fullName>
        <ecNumber evidence="3">3.1.4.4</ecNumber>
    </recommendedName>
</protein>
<dbReference type="GO" id="GO:0016042">
    <property type="term" value="P:lipid catabolic process"/>
    <property type="evidence" value="ECO:0007669"/>
    <property type="project" value="UniProtKB-KW"/>
</dbReference>
<accession>A0A179IRR1</accession>
<evidence type="ECO:0000256" key="2">
    <source>
        <dbReference type="ARBA" id="ARBA00008664"/>
    </source>
</evidence>
<dbReference type="InterPro" id="IPR051406">
    <property type="entry name" value="PLD_domain"/>
</dbReference>
<proteinExistence type="inferred from homology"/>
<evidence type="ECO:0000256" key="6">
    <source>
        <dbReference type="ARBA" id="ARBA00023098"/>
    </source>
</evidence>
<comment type="similarity">
    <text evidence="2">Belongs to the phospholipase D family.</text>
</comment>
<dbReference type="GO" id="GO:0004630">
    <property type="term" value="F:phospholipase D activity"/>
    <property type="evidence" value="ECO:0007669"/>
    <property type="project" value="UniProtKB-EC"/>
</dbReference>
<dbReference type="RefSeq" id="WP_066442059.1">
    <property type="nucleotide sequence ID" value="NZ_CBCSAS010000011.1"/>
</dbReference>
<evidence type="ECO:0000313" key="8">
    <source>
        <dbReference type="EMBL" id="OAR05387.1"/>
    </source>
</evidence>
<dbReference type="Proteomes" id="UP000243024">
    <property type="component" value="Unassembled WGS sequence"/>
</dbReference>
<evidence type="ECO:0000259" key="7">
    <source>
        <dbReference type="PROSITE" id="PS50035"/>
    </source>
</evidence>
<sequence>MARRRSSGARRRGLGIALGAVVAIFSYLAGIASAPAVPAFLPKADGVYFTRAGEHPERAVIGLIDGAEKTLDVAVYSLTHDGIVQAIRRAKARGVAVRVITDAEQVQGKAQNAAVRALLSDDIPVKVNEHSGLMHLKLAIADGRRAAVGSFNYTKAASTQNDEIVVLLSDPEAVRHMAREFDRLWNDREAFRPFRP</sequence>
<keyword evidence="6" id="KW-0443">Lipid metabolism</keyword>
<keyword evidence="4" id="KW-0378">Hydrolase</keyword>
<dbReference type="InterPro" id="IPR001736">
    <property type="entry name" value="PLipase_D/transphosphatidylase"/>
</dbReference>
<comment type="catalytic activity">
    <reaction evidence="1">
        <text>a 1,2-diacyl-sn-glycero-3-phosphocholine + H2O = a 1,2-diacyl-sn-glycero-3-phosphate + choline + H(+)</text>
        <dbReference type="Rhea" id="RHEA:14445"/>
        <dbReference type="ChEBI" id="CHEBI:15354"/>
        <dbReference type="ChEBI" id="CHEBI:15377"/>
        <dbReference type="ChEBI" id="CHEBI:15378"/>
        <dbReference type="ChEBI" id="CHEBI:57643"/>
        <dbReference type="ChEBI" id="CHEBI:58608"/>
        <dbReference type="EC" id="3.1.4.4"/>
    </reaction>
</comment>
<dbReference type="GO" id="GO:0016891">
    <property type="term" value="F:RNA endonuclease activity producing 5'-phosphomonoesters, hydrolytic mechanism"/>
    <property type="evidence" value="ECO:0007669"/>
    <property type="project" value="TreeGrafter"/>
</dbReference>
<organism evidence="8 9">
    <name type="scientific">Hydrogenibacillus schlegelii</name>
    <name type="common">Bacillus schlegelii</name>
    <dbReference type="NCBI Taxonomy" id="1484"/>
    <lineage>
        <taxon>Bacteria</taxon>
        <taxon>Bacillati</taxon>
        <taxon>Bacillota</taxon>
        <taxon>Bacilli</taxon>
        <taxon>Bacillales</taxon>
        <taxon>Bacillales Family X. Incertae Sedis</taxon>
        <taxon>Hydrogenibacillus</taxon>
    </lineage>
</organism>
<dbReference type="Gene3D" id="3.30.870.10">
    <property type="entry name" value="Endonuclease Chain A"/>
    <property type="match status" value="1"/>
</dbReference>
<evidence type="ECO:0000256" key="4">
    <source>
        <dbReference type="ARBA" id="ARBA00022801"/>
    </source>
</evidence>
<dbReference type="PANTHER" id="PTHR43856">
    <property type="entry name" value="CARDIOLIPIN HYDROLASE"/>
    <property type="match status" value="1"/>
</dbReference>
<dbReference type="InterPro" id="IPR025202">
    <property type="entry name" value="PLD-like_dom"/>
</dbReference>
<comment type="caution">
    <text evidence="8">The sequence shown here is derived from an EMBL/GenBank/DDBJ whole genome shotgun (WGS) entry which is preliminary data.</text>
</comment>
<gene>
    <name evidence="8" type="ORF">SA87_10805</name>
</gene>
<evidence type="ECO:0000313" key="9">
    <source>
        <dbReference type="Proteomes" id="UP000243024"/>
    </source>
</evidence>
<dbReference type="AlphaFoldDB" id="A0A179IRR1"/>
<dbReference type="GO" id="GO:0006793">
    <property type="term" value="P:phosphorus metabolic process"/>
    <property type="evidence" value="ECO:0007669"/>
    <property type="project" value="UniProtKB-ARBA"/>
</dbReference>
<dbReference type="PANTHER" id="PTHR43856:SF1">
    <property type="entry name" value="MITOCHONDRIAL CARDIOLIPIN HYDROLASE"/>
    <property type="match status" value="1"/>
</dbReference>
<dbReference type="SUPFAM" id="SSF56024">
    <property type="entry name" value="Phospholipase D/nuclease"/>
    <property type="match status" value="1"/>
</dbReference>
<feature type="domain" description="PLD phosphodiesterase" evidence="7">
    <location>
        <begin position="130"/>
        <end position="157"/>
    </location>
</feature>